<dbReference type="VEuPathDB" id="VectorBase:SSCA005809"/>
<evidence type="ECO:0000256" key="3">
    <source>
        <dbReference type="ARBA" id="ARBA00023002"/>
    </source>
</evidence>
<sequence length="601" mass="70117">MSSNTKNDDDWKQKNSIYDFSAVDIDGNEVSFEKYKNHPLIVVNVATNCGLTKSNYKQLNQLYDRFENEGLRIAAFPCNQFAGQEPGCDVEIKEFIKKNGVRFDMFAKIDVNGNNAHPLYKWLKTKQGGFLGFDGIKWNFTKFLVDKDGQPIKHSLESNRTKMILHCDVKMSSMMKYEDRKHSGSFVRSVLGIAEEKKRYFLVINNKSHKTKFILNKQNIIVHSSSIEIKHPKRLMLIRDADANLLTIFMKLLNKLLSNKSVPKLMTVEDVFKVKILQSQLKFYRKNENSIINQIDSSPSLKNLSLQSINLTRLILNRFHLFASSLTALEMKECKLEKIPYEITQLKKLMYLSLNDNLITEIPRWFSFEMQQLIFLNFENNHLKSIPFEFGFLMDKCQTINLSKNRLRAYPASILHLEKVKRDNNVSMSVDFAGNPIPSLHLRPSILNQDLSELFALQLKASNAERKIRRPNFKPNSLYRRCLTKIISWNKTNFFLQLFDWKITPLPIYKEIQNLLFFCNTCNQPSLVNCGIYNRPIDQLLHYHRPEVTEHLFLYGVVLTCMDCDNNLSIDWSPLSDEERDFDDDDDPYDFDISSIRVDKD</sequence>
<dbReference type="OrthoDB" id="7758423at2759"/>
<organism evidence="8 9">
    <name type="scientific">Sarcoptes scabiei</name>
    <name type="common">Itch mite</name>
    <name type="synonym">Acarus scabiei</name>
    <dbReference type="NCBI Taxonomy" id="52283"/>
    <lineage>
        <taxon>Eukaryota</taxon>
        <taxon>Metazoa</taxon>
        <taxon>Ecdysozoa</taxon>
        <taxon>Arthropoda</taxon>
        <taxon>Chelicerata</taxon>
        <taxon>Arachnida</taxon>
        <taxon>Acari</taxon>
        <taxon>Acariformes</taxon>
        <taxon>Sarcoptiformes</taxon>
        <taxon>Astigmata</taxon>
        <taxon>Psoroptidia</taxon>
        <taxon>Sarcoptoidea</taxon>
        <taxon>Sarcoptidae</taxon>
        <taxon>Sarcoptinae</taxon>
        <taxon>Sarcoptes</taxon>
    </lineage>
</organism>
<dbReference type="PANTHER" id="PTHR11592:SF134">
    <property type="entry name" value="PHOSPHOLIPID HYDROPEROXIDE GLUTATHIONE PEROXIDASE"/>
    <property type="match status" value="1"/>
</dbReference>
<dbReference type="InterPro" id="IPR057437">
    <property type="entry name" value="PIF1/LRR1_PH"/>
</dbReference>
<dbReference type="PROSITE" id="PS00460">
    <property type="entry name" value="GLUTATHIONE_PEROXID_1"/>
    <property type="match status" value="1"/>
</dbReference>
<name>A0A132AIH3_SARSC</name>
<feature type="domain" description="PIF1/LRR1 pleckstrin homology" evidence="7">
    <location>
        <begin position="163"/>
        <end position="266"/>
    </location>
</feature>
<feature type="region of interest" description="Disordered" evidence="6">
    <location>
        <begin position="577"/>
        <end position="601"/>
    </location>
</feature>
<dbReference type="PROSITE" id="PS51355">
    <property type="entry name" value="GLUTATHIONE_PEROXID_3"/>
    <property type="match status" value="1"/>
</dbReference>
<reference evidence="8 9" key="1">
    <citation type="journal article" date="2015" name="Parasit. Vectors">
        <title>Draft genome of the scabies mite.</title>
        <authorList>
            <person name="Rider S.D.Jr."/>
            <person name="Morgan M.S."/>
            <person name="Arlian L.G."/>
        </authorList>
    </citation>
    <scope>NUCLEOTIDE SEQUENCE [LARGE SCALE GENOMIC DNA]</scope>
    <source>
        <strain evidence="8">Arlian Lab</strain>
    </source>
</reference>
<dbReference type="PRINTS" id="PR01011">
    <property type="entry name" value="GLUTPROXDASE"/>
</dbReference>
<dbReference type="PANTHER" id="PTHR11592">
    <property type="entry name" value="GLUTATHIONE PEROXIDASE"/>
    <property type="match status" value="1"/>
</dbReference>
<gene>
    <name evidence="8" type="ORF">QR98_0092980</name>
</gene>
<evidence type="ECO:0000313" key="8">
    <source>
        <dbReference type="EMBL" id="KPM10737.1"/>
    </source>
</evidence>
<dbReference type="FunFam" id="3.40.30.10:FF:000025">
    <property type="entry name" value="Glutathione peroxidase"/>
    <property type="match status" value="1"/>
</dbReference>
<dbReference type="SUPFAM" id="SSF52058">
    <property type="entry name" value="L domain-like"/>
    <property type="match status" value="1"/>
</dbReference>
<evidence type="ECO:0000259" key="7">
    <source>
        <dbReference type="Pfam" id="PF25344"/>
    </source>
</evidence>
<comment type="caution">
    <text evidence="8">The sequence shown here is derived from an EMBL/GenBank/DDBJ whole genome shotgun (WGS) entry which is preliminary data.</text>
</comment>
<keyword evidence="2 5" id="KW-0575">Peroxidase</keyword>
<dbReference type="InterPro" id="IPR029759">
    <property type="entry name" value="GPX_AS"/>
</dbReference>
<dbReference type="Pfam" id="PF25344">
    <property type="entry name" value="PH_LRR1"/>
    <property type="match status" value="1"/>
</dbReference>
<evidence type="ECO:0000256" key="6">
    <source>
        <dbReference type="SAM" id="MobiDB-lite"/>
    </source>
</evidence>
<dbReference type="Gene3D" id="3.40.30.10">
    <property type="entry name" value="Glutaredoxin"/>
    <property type="match status" value="1"/>
</dbReference>
<keyword evidence="4" id="KW-0539">Nucleus</keyword>
<proteinExistence type="inferred from homology"/>
<comment type="similarity">
    <text evidence="1 5">Belongs to the glutathione peroxidase family.</text>
</comment>
<evidence type="ECO:0000256" key="2">
    <source>
        <dbReference type="ARBA" id="ARBA00022559"/>
    </source>
</evidence>
<dbReference type="InterPro" id="IPR032675">
    <property type="entry name" value="LRR_dom_sf"/>
</dbReference>
<dbReference type="SUPFAM" id="SSF52833">
    <property type="entry name" value="Thioredoxin-like"/>
    <property type="match status" value="1"/>
</dbReference>
<dbReference type="GO" id="GO:0006979">
    <property type="term" value="P:response to oxidative stress"/>
    <property type="evidence" value="ECO:0007669"/>
    <property type="project" value="InterPro"/>
</dbReference>
<evidence type="ECO:0000256" key="5">
    <source>
        <dbReference type="RuleBase" id="RU000499"/>
    </source>
</evidence>
<dbReference type="InterPro" id="IPR000889">
    <property type="entry name" value="Glutathione_peroxidase"/>
</dbReference>
<evidence type="ECO:0000313" key="9">
    <source>
        <dbReference type="Proteomes" id="UP000616769"/>
    </source>
</evidence>
<dbReference type="Gene3D" id="3.80.10.10">
    <property type="entry name" value="Ribonuclease Inhibitor"/>
    <property type="match status" value="1"/>
</dbReference>
<dbReference type="GO" id="GO:0004601">
    <property type="term" value="F:peroxidase activity"/>
    <property type="evidence" value="ECO:0007669"/>
    <property type="project" value="UniProtKB-KW"/>
</dbReference>
<keyword evidence="3 5" id="KW-0560">Oxidoreductase</keyword>
<dbReference type="InterPro" id="IPR036249">
    <property type="entry name" value="Thioredoxin-like_sf"/>
</dbReference>
<dbReference type="CDD" id="cd00340">
    <property type="entry name" value="GSH_Peroxidase"/>
    <property type="match status" value="1"/>
</dbReference>
<evidence type="ECO:0000256" key="4">
    <source>
        <dbReference type="ARBA" id="ARBA00023242"/>
    </source>
</evidence>
<dbReference type="EMBL" id="JXLN01015661">
    <property type="protein sequence ID" value="KPM10737.1"/>
    <property type="molecule type" value="Genomic_DNA"/>
</dbReference>
<accession>A0A132AIH3</accession>
<protein>
    <recommendedName>
        <fullName evidence="5">Glutathione peroxidase</fullName>
    </recommendedName>
</protein>
<dbReference type="Pfam" id="PF00255">
    <property type="entry name" value="GSHPx"/>
    <property type="match status" value="1"/>
</dbReference>
<feature type="compositionally biased region" description="Acidic residues" evidence="6">
    <location>
        <begin position="577"/>
        <end position="590"/>
    </location>
</feature>
<evidence type="ECO:0000256" key="1">
    <source>
        <dbReference type="ARBA" id="ARBA00006926"/>
    </source>
</evidence>
<dbReference type="AlphaFoldDB" id="A0A132AIH3"/>
<dbReference type="Proteomes" id="UP000616769">
    <property type="component" value="Unassembled WGS sequence"/>
</dbReference>